<evidence type="ECO:0000256" key="4">
    <source>
        <dbReference type="ARBA" id="ARBA00023242"/>
    </source>
</evidence>
<feature type="region of interest" description="Disordered" evidence="7">
    <location>
        <begin position="95"/>
        <end position="126"/>
    </location>
</feature>
<dbReference type="GO" id="GO:0006364">
    <property type="term" value="P:rRNA processing"/>
    <property type="evidence" value="ECO:0007669"/>
    <property type="project" value="TreeGrafter"/>
</dbReference>
<dbReference type="PIRSF" id="PIRSF017302">
    <property type="entry name" value="Gltscr2"/>
    <property type="match status" value="1"/>
</dbReference>
<proteinExistence type="inferred from homology"/>
<dbReference type="PANTHER" id="PTHR14211:SF7">
    <property type="entry name" value="RIBOSOME BIOGENESIS PROTEIN NOP53"/>
    <property type="match status" value="1"/>
</dbReference>
<feature type="region of interest" description="Disordered" evidence="7">
    <location>
        <begin position="20"/>
        <end position="78"/>
    </location>
</feature>
<organism evidence="8 9">
    <name type="scientific">Phaeodactylum tricornutum (strain CCAP 1055/1)</name>
    <dbReference type="NCBI Taxonomy" id="556484"/>
    <lineage>
        <taxon>Eukaryota</taxon>
        <taxon>Sar</taxon>
        <taxon>Stramenopiles</taxon>
        <taxon>Ochrophyta</taxon>
        <taxon>Bacillariophyta</taxon>
        <taxon>Bacillariophyceae</taxon>
        <taxon>Bacillariophycidae</taxon>
        <taxon>Naviculales</taxon>
        <taxon>Phaeodactylaceae</taxon>
        <taxon>Phaeodactylum</taxon>
    </lineage>
</organism>
<dbReference type="GO" id="GO:0008097">
    <property type="term" value="F:5S rRNA binding"/>
    <property type="evidence" value="ECO:0007669"/>
    <property type="project" value="TreeGrafter"/>
</dbReference>
<dbReference type="OMA" id="GNLWKEW"/>
<reference evidence="8 9" key="1">
    <citation type="journal article" date="2008" name="Nature">
        <title>The Phaeodactylum genome reveals the evolutionary history of diatom genomes.</title>
        <authorList>
            <person name="Bowler C."/>
            <person name="Allen A.E."/>
            <person name="Badger J.H."/>
            <person name="Grimwood J."/>
            <person name="Jabbari K."/>
            <person name="Kuo A."/>
            <person name="Maheswari U."/>
            <person name="Martens C."/>
            <person name="Maumus F."/>
            <person name="Otillar R.P."/>
            <person name="Rayko E."/>
            <person name="Salamov A."/>
            <person name="Vandepoele K."/>
            <person name="Beszteri B."/>
            <person name="Gruber A."/>
            <person name="Heijde M."/>
            <person name="Katinka M."/>
            <person name="Mock T."/>
            <person name="Valentin K."/>
            <person name="Verret F."/>
            <person name="Berges J.A."/>
            <person name="Brownlee C."/>
            <person name="Cadoret J.P."/>
            <person name="Chiovitti A."/>
            <person name="Choi C.J."/>
            <person name="Coesel S."/>
            <person name="De Martino A."/>
            <person name="Detter J.C."/>
            <person name="Durkin C."/>
            <person name="Falciatore A."/>
            <person name="Fournet J."/>
            <person name="Haruta M."/>
            <person name="Huysman M.J."/>
            <person name="Jenkins B.D."/>
            <person name="Jiroutova K."/>
            <person name="Jorgensen R.E."/>
            <person name="Joubert Y."/>
            <person name="Kaplan A."/>
            <person name="Kroger N."/>
            <person name="Kroth P.G."/>
            <person name="La Roche J."/>
            <person name="Lindquist E."/>
            <person name="Lommer M."/>
            <person name="Martin-Jezequel V."/>
            <person name="Lopez P.J."/>
            <person name="Lucas S."/>
            <person name="Mangogna M."/>
            <person name="McGinnis K."/>
            <person name="Medlin L.K."/>
            <person name="Montsant A."/>
            <person name="Oudot-Le Secq M.P."/>
            <person name="Napoli C."/>
            <person name="Obornik M."/>
            <person name="Parker M.S."/>
            <person name="Petit J.L."/>
            <person name="Porcel B.M."/>
            <person name="Poulsen N."/>
            <person name="Robison M."/>
            <person name="Rychlewski L."/>
            <person name="Rynearson T.A."/>
            <person name="Schmutz J."/>
            <person name="Shapiro H."/>
            <person name="Siaut M."/>
            <person name="Stanley M."/>
            <person name="Sussman M.R."/>
            <person name="Taylor A.R."/>
            <person name="Vardi A."/>
            <person name="von Dassow P."/>
            <person name="Vyverman W."/>
            <person name="Willis A."/>
            <person name="Wyrwicz L.S."/>
            <person name="Rokhsar D.S."/>
            <person name="Weissenbach J."/>
            <person name="Armbrust E.V."/>
            <person name="Green B.R."/>
            <person name="Van de Peer Y."/>
            <person name="Grigoriev I.V."/>
        </authorList>
    </citation>
    <scope>NUCLEOTIDE SEQUENCE [LARGE SCALE GENOMIC DNA]</scope>
    <source>
        <strain evidence="8 9">CCAP 1055/1</strain>
    </source>
</reference>
<comment type="function">
    <text evidence="5">May play a role in ribosome biogenesis.</text>
</comment>
<evidence type="ECO:0000256" key="2">
    <source>
        <dbReference type="ARBA" id="ARBA00018339"/>
    </source>
</evidence>
<dbReference type="EMBL" id="CP001141">
    <property type="protein sequence ID" value="ACI65385.1"/>
    <property type="molecule type" value="Genomic_DNA"/>
</dbReference>
<dbReference type="KEGG" id="pti:PHATR_46846"/>
<keyword evidence="3 5" id="KW-0690">Ribosome biogenesis</keyword>
<feature type="compositionally biased region" description="Polar residues" evidence="7">
    <location>
        <begin position="50"/>
        <end position="60"/>
    </location>
</feature>
<feature type="compositionally biased region" description="Basic residues" evidence="7">
    <location>
        <begin position="387"/>
        <end position="406"/>
    </location>
</feature>
<dbReference type="Proteomes" id="UP000000759">
    <property type="component" value="Chromosome 11"/>
</dbReference>
<dbReference type="InParanoid" id="B5Y3Y8"/>
<sequence length="420" mass="47481">MGKRIQGAKLRAKKRSQAAVEELQEQQAEAASSQSVVNKPNQDLFVLDTTGDTVPQSQAAEKTEKRKKFRTMSEKDKEQVQKLLRKHGKEELESLAQAGQAIAKHNRLRTRGARNNSKADFDLWNDEPSNDAQIVVKEDSIEVYKHAIGSAWAGTAPEACVIKAQKAKVQPKLAVAVDVAKDGQSYRPDPNAHKSIIQKAVDLEMRRGKAIEYNRTPIAQGLSEETKALLVEDTDSEDEESDVENETEDILAGSLPRRTDKLTKAQRNKQRRLRKEQVLLEMKRREKKLMKQVGEVGRYRKELTRAEREKKDEVERQKAEAEKKRPLGIDLEHQHAAKDPISTPTYPVALPNEIQRSSLRTIKPKGSLLTDRMSSFADRGLAEKRMRKEGKKYTHGKRRKLNVKGRKNNESTGATFVVKG</sequence>
<evidence type="ECO:0000256" key="5">
    <source>
        <dbReference type="PIRNR" id="PIRNR017302"/>
    </source>
</evidence>
<dbReference type="eggNOG" id="ENOG502S9EB">
    <property type="taxonomic scope" value="Eukaryota"/>
</dbReference>
<evidence type="ECO:0000256" key="6">
    <source>
        <dbReference type="SAM" id="Coils"/>
    </source>
</evidence>
<feature type="coiled-coil region" evidence="6">
    <location>
        <begin position="296"/>
        <end position="324"/>
    </location>
</feature>
<dbReference type="PANTHER" id="PTHR14211">
    <property type="entry name" value="GLIOMA SUPPRESSOR CANDIDATE REGION GENE 2"/>
    <property type="match status" value="1"/>
</dbReference>
<protein>
    <recommendedName>
        <fullName evidence="2 5">Ribosome biogenesis protein NOP53</fullName>
    </recommendedName>
</protein>
<dbReference type="PaxDb" id="2850-Phatr46846"/>
<dbReference type="GO" id="GO:0005730">
    <property type="term" value="C:nucleolus"/>
    <property type="evidence" value="ECO:0007669"/>
    <property type="project" value="UniProtKB-SubCell"/>
</dbReference>
<name>B5Y3Y8_PHATC</name>
<dbReference type="OrthoDB" id="5072at2759"/>
<keyword evidence="6" id="KW-0175">Coiled coil</keyword>
<comment type="subcellular location">
    <subcellularLocation>
        <location evidence="5">Nucleus</location>
        <location evidence="5">Nucleolus</location>
    </subcellularLocation>
    <subcellularLocation>
        <location evidence="5">Nucleus</location>
        <location evidence="5">Nucleoplasm</location>
    </subcellularLocation>
</comment>
<reference evidence="9" key="2">
    <citation type="submission" date="2008-08" db="EMBL/GenBank/DDBJ databases">
        <authorList>
            <consortium name="Diatom Consortium"/>
            <person name="Grigoriev I."/>
            <person name="Grimwood J."/>
            <person name="Kuo A."/>
            <person name="Otillar R.P."/>
            <person name="Salamov A."/>
            <person name="Detter J.C."/>
            <person name="Lindquist E."/>
            <person name="Shapiro H."/>
            <person name="Lucas S."/>
            <person name="Glavina del Rio T."/>
            <person name="Pitluck S."/>
            <person name="Rokhsar D."/>
            <person name="Bowler C."/>
        </authorList>
    </citation>
    <scope>GENOME REANNOTATION</scope>
    <source>
        <strain evidence="9">CCAP 1055/1</strain>
    </source>
</reference>
<dbReference type="GO" id="GO:0005654">
    <property type="term" value="C:nucleoplasm"/>
    <property type="evidence" value="ECO:0007669"/>
    <property type="project" value="UniProtKB-SubCell"/>
</dbReference>
<feature type="region of interest" description="Disordered" evidence="7">
    <location>
        <begin position="379"/>
        <end position="420"/>
    </location>
</feature>
<comment type="similarity">
    <text evidence="1 5">Belongs to the NOP53 family.</text>
</comment>
<accession>B5Y3Y8</accession>
<feature type="compositionally biased region" description="Low complexity" evidence="7">
    <location>
        <begin position="20"/>
        <end position="37"/>
    </location>
</feature>
<dbReference type="HOGENOM" id="CLU_578104_0_0_1"/>
<gene>
    <name evidence="8" type="ORF">PHATR_46846</name>
</gene>
<dbReference type="AlphaFoldDB" id="B5Y3Y8"/>
<evidence type="ECO:0000256" key="1">
    <source>
        <dbReference type="ARBA" id="ARBA00008838"/>
    </source>
</evidence>
<keyword evidence="4 5" id="KW-0539">Nucleus</keyword>
<evidence type="ECO:0000313" key="9">
    <source>
        <dbReference type="Proteomes" id="UP000000759"/>
    </source>
</evidence>
<dbReference type="Pfam" id="PF07767">
    <property type="entry name" value="Nop53"/>
    <property type="match status" value="1"/>
</dbReference>
<dbReference type="STRING" id="556484.B5Y3Y8"/>
<dbReference type="GO" id="GO:0000027">
    <property type="term" value="P:ribosomal large subunit assembly"/>
    <property type="evidence" value="ECO:0007669"/>
    <property type="project" value="UniProtKB-UniRule"/>
</dbReference>
<dbReference type="GeneID" id="7204698"/>
<evidence type="ECO:0000256" key="7">
    <source>
        <dbReference type="SAM" id="MobiDB-lite"/>
    </source>
</evidence>
<evidence type="ECO:0000313" key="8">
    <source>
        <dbReference type="EMBL" id="ACI65385.1"/>
    </source>
</evidence>
<evidence type="ECO:0000256" key="3">
    <source>
        <dbReference type="ARBA" id="ARBA00022517"/>
    </source>
</evidence>
<dbReference type="RefSeq" id="XP_002185915.1">
    <property type="nucleotide sequence ID" value="XM_002185879.1"/>
</dbReference>
<dbReference type="InterPro" id="IPR011687">
    <property type="entry name" value="Nop53/GLTSCR2"/>
</dbReference>
<keyword evidence="9" id="KW-1185">Reference proteome</keyword>